<dbReference type="Pfam" id="PF00501">
    <property type="entry name" value="AMP-binding"/>
    <property type="match status" value="1"/>
</dbReference>
<dbReference type="EMBL" id="MCFF01000035">
    <property type="protein sequence ID" value="ORZ09050.1"/>
    <property type="molecule type" value="Genomic_DNA"/>
</dbReference>
<dbReference type="InterPro" id="IPR042099">
    <property type="entry name" value="ANL_N_sf"/>
</dbReference>
<organism evidence="4 5">
    <name type="scientific">Lobosporangium transversale</name>
    <dbReference type="NCBI Taxonomy" id="64571"/>
    <lineage>
        <taxon>Eukaryota</taxon>
        <taxon>Fungi</taxon>
        <taxon>Fungi incertae sedis</taxon>
        <taxon>Mucoromycota</taxon>
        <taxon>Mortierellomycotina</taxon>
        <taxon>Mortierellomycetes</taxon>
        <taxon>Mortierellales</taxon>
        <taxon>Mortierellaceae</taxon>
        <taxon>Lobosporangium</taxon>
    </lineage>
</organism>
<dbReference type="PANTHER" id="PTHR43272:SF33">
    <property type="entry name" value="AMP-BINDING DOMAIN-CONTAINING PROTEIN-RELATED"/>
    <property type="match status" value="1"/>
</dbReference>
<dbReference type="InParanoid" id="A0A1Y2GGN5"/>
<dbReference type="GO" id="GO:0005524">
    <property type="term" value="F:ATP binding"/>
    <property type="evidence" value="ECO:0007669"/>
    <property type="project" value="UniProtKB-KW"/>
</dbReference>
<dbReference type="Proteomes" id="UP000193648">
    <property type="component" value="Unassembled WGS sequence"/>
</dbReference>
<feature type="domain" description="AMP-dependent synthetase/ligase" evidence="3">
    <location>
        <begin position="56"/>
        <end position="500"/>
    </location>
</feature>
<dbReference type="AlphaFoldDB" id="A0A1Y2GGN5"/>
<protein>
    <recommendedName>
        <fullName evidence="3">AMP-dependent synthetase/ligase domain-containing protein</fullName>
    </recommendedName>
</protein>
<proteinExistence type="predicted"/>
<keyword evidence="5" id="KW-1185">Reference proteome</keyword>
<dbReference type="GO" id="GO:0005783">
    <property type="term" value="C:endoplasmic reticulum"/>
    <property type="evidence" value="ECO:0007669"/>
    <property type="project" value="TreeGrafter"/>
</dbReference>
<evidence type="ECO:0000259" key="3">
    <source>
        <dbReference type="Pfam" id="PF00501"/>
    </source>
</evidence>
<accession>A0A1Y2GGN5</accession>
<name>A0A1Y2GGN5_9FUNG</name>
<dbReference type="GO" id="GO:0016020">
    <property type="term" value="C:membrane"/>
    <property type="evidence" value="ECO:0007669"/>
    <property type="project" value="TreeGrafter"/>
</dbReference>
<keyword evidence="1" id="KW-0547">Nucleotide-binding</keyword>
<dbReference type="OrthoDB" id="1700726at2759"/>
<evidence type="ECO:0000256" key="2">
    <source>
        <dbReference type="ARBA" id="ARBA00022840"/>
    </source>
</evidence>
<dbReference type="SUPFAM" id="SSF56801">
    <property type="entry name" value="Acetyl-CoA synthetase-like"/>
    <property type="match status" value="1"/>
</dbReference>
<dbReference type="InterPro" id="IPR000873">
    <property type="entry name" value="AMP-dep_synth/lig_dom"/>
</dbReference>
<keyword evidence="2" id="KW-0067">ATP-binding</keyword>
<dbReference type="STRING" id="64571.A0A1Y2GGN5"/>
<evidence type="ECO:0000313" key="4">
    <source>
        <dbReference type="EMBL" id="ORZ09050.1"/>
    </source>
</evidence>
<dbReference type="Gene3D" id="3.40.50.12780">
    <property type="entry name" value="N-terminal domain of ligase-like"/>
    <property type="match status" value="1"/>
</dbReference>
<dbReference type="PANTHER" id="PTHR43272">
    <property type="entry name" value="LONG-CHAIN-FATTY-ACID--COA LIGASE"/>
    <property type="match status" value="1"/>
</dbReference>
<dbReference type="GeneID" id="33566957"/>
<reference evidence="4 5" key="1">
    <citation type="submission" date="2016-07" db="EMBL/GenBank/DDBJ databases">
        <title>Pervasive Adenine N6-methylation of Active Genes in Fungi.</title>
        <authorList>
            <consortium name="DOE Joint Genome Institute"/>
            <person name="Mondo S.J."/>
            <person name="Dannebaum R.O."/>
            <person name="Kuo R.C."/>
            <person name="Labutti K."/>
            <person name="Haridas S."/>
            <person name="Kuo A."/>
            <person name="Salamov A."/>
            <person name="Ahrendt S.R."/>
            <person name="Lipzen A."/>
            <person name="Sullivan W."/>
            <person name="Andreopoulos W.B."/>
            <person name="Clum A."/>
            <person name="Lindquist E."/>
            <person name="Daum C."/>
            <person name="Ramamoorthy G.K."/>
            <person name="Gryganskyi A."/>
            <person name="Culley D."/>
            <person name="Magnuson J.K."/>
            <person name="James T.Y."/>
            <person name="O'Malley M.A."/>
            <person name="Stajich J.E."/>
            <person name="Spatafora J.W."/>
            <person name="Visel A."/>
            <person name="Grigoriev I.V."/>
        </authorList>
    </citation>
    <scope>NUCLEOTIDE SEQUENCE [LARGE SCALE GENOMIC DNA]</scope>
    <source>
        <strain evidence="4 5">NRRL 3116</strain>
    </source>
</reference>
<gene>
    <name evidence="4" type="ORF">BCR41DRAFT_358800</name>
</gene>
<evidence type="ECO:0000313" key="5">
    <source>
        <dbReference type="Proteomes" id="UP000193648"/>
    </source>
</evidence>
<evidence type="ECO:0000256" key="1">
    <source>
        <dbReference type="ARBA" id="ARBA00022741"/>
    </source>
</evidence>
<dbReference type="InterPro" id="IPR020845">
    <property type="entry name" value="AMP-binding_CS"/>
</dbReference>
<dbReference type="PROSITE" id="PS00455">
    <property type="entry name" value="AMP_BINDING"/>
    <property type="match status" value="1"/>
</dbReference>
<dbReference type="GO" id="GO:0004467">
    <property type="term" value="F:long-chain fatty acid-CoA ligase activity"/>
    <property type="evidence" value="ECO:0007669"/>
    <property type="project" value="TreeGrafter"/>
</dbReference>
<comment type="caution">
    <text evidence="4">The sequence shown here is derived from an EMBL/GenBank/DDBJ whole genome shotgun (WGS) entry which is preliminary data.</text>
</comment>
<dbReference type="RefSeq" id="XP_021878677.1">
    <property type="nucleotide sequence ID" value="XM_022025113.1"/>
</dbReference>
<sequence length="698" mass="77163">MPVFPKYDLEKQSIELPGTKTPGATGHYRHAAFADELVSHIRSAPHVETLYELFQHGLAQFPDKEFIGHRPYNPTTRTYDSFTWETFQQIDQRINAFGSGIMHLNESFLGNSQLNRWALGIWSLGRPEWYITEMSCYFYNLVNVALYDTLGPDSIEYVSNHAEIRVVVCSANHIVALLKIAHKLSSLQAIISMDSLYDTSRSAPNAVVDLNVIRSLSNENGIKVYDFEEIEALGKEFPRPHTPPKKDEVATLCYTSGTTGQPKGAMLTHKNFIAAVGTCYEGTHIAPDDVVLSYLPLAHIMGRVGILVSTSVGCKTGFFHGDMLALMDDVNELKPTFFTTVPRLLNRIYARVVAATVDAPGAVGKLSRHAVAVKLANLHAGKGVHHPLWDRLLFNKVKMALGGRVQVLGTGSAPVAKEVLDFLRVVFSCVVAEGYGSTETTSIATVTLPDEHVSGHVGCPRPGIELKLVDVPELNYLTTDQPFPRGEIQLRGAPIFKGYFKDEASTREAVDPEGWLATGDIGVMDDRGCLTIVDRKKNIFKLAQGEYVAPEKIENILTARCNLVMQIYVHGDSLESMLVAVAIPDPETFLPFANAVVTSEGNDAQEVKPGDMEGYARLLSDPRVKAAFIQELEKAGRVGGLNGYELAKKVHLTTDMFSVENGMVTPTLKIRRPQVREYFKEHIQAMYEELRQMVSAKL</sequence>